<protein>
    <submittedName>
        <fullName evidence="1">Uncharacterized protein</fullName>
    </submittedName>
</protein>
<gene>
    <name evidence="1" type="ORF">GCM10007173_36290</name>
</gene>
<accession>A0ABQ2DV50</accession>
<dbReference type="EMBL" id="BMKX01000014">
    <property type="protein sequence ID" value="GGJ74075.1"/>
    <property type="molecule type" value="Genomic_DNA"/>
</dbReference>
<keyword evidence="2" id="KW-1185">Reference proteome</keyword>
<organism evidence="1 2">
    <name type="scientific">Glutamicibacter ardleyensis</name>
    <dbReference type="NCBI Taxonomy" id="225894"/>
    <lineage>
        <taxon>Bacteria</taxon>
        <taxon>Bacillati</taxon>
        <taxon>Actinomycetota</taxon>
        <taxon>Actinomycetes</taxon>
        <taxon>Micrococcales</taxon>
        <taxon>Micrococcaceae</taxon>
        <taxon>Glutamicibacter</taxon>
    </lineage>
</organism>
<evidence type="ECO:0000313" key="2">
    <source>
        <dbReference type="Proteomes" id="UP000606115"/>
    </source>
</evidence>
<name>A0ABQ2DV50_9MICC</name>
<proteinExistence type="predicted"/>
<sequence length="68" mass="7638">MGNENVIPNEINNERQHVFPAWGIGDHVGCNAVNRGIPCIEGVHTFWWTDQIVTLLHNLAISNPDKPH</sequence>
<dbReference type="Proteomes" id="UP000606115">
    <property type="component" value="Unassembled WGS sequence"/>
</dbReference>
<comment type="caution">
    <text evidence="1">The sequence shown here is derived from an EMBL/GenBank/DDBJ whole genome shotgun (WGS) entry which is preliminary data.</text>
</comment>
<reference evidence="2" key="1">
    <citation type="journal article" date="2019" name="Int. J. Syst. Evol. Microbiol.">
        <title>The Global Catalogue of Microorganisms (GCM) 10K type strain sequencing project: providing services to taxonomists for standard genome sequencing and annotation.</title>
        <authorList>
            <consortium name="The Broad Institute Genomics Platform"/>
            <consortium name="The Broad Institute Genome Sequencing Center for Infectious Disease"/>
            <person name="Wu L."/>
            <person name="Ma J."/>
        </authorList>
    </citation>
    <scope>NUCLEOTIDE SEQUENCE [LARGE SCALE GENOMIC DNA]</scope>
    <source>
        <strain evidence="2">CGMCC 1.3685</strain>
    </source>
</reference>
<evidence type="ECO:0000313" key="1">
    <source>
        <dbReference type="EMBL" id="GGJ74075.1"/>
    </source>
</evidence>